<gene>
    <name evidence="1" type="ORF">OFUS_LOCUS8808</name>
</gene>
<evidence type="ECO:0000313" key="1">
    <source>
        <dbReference type="EMBL" id="CAH1782350.1"/>
    </source>
</evidence>
<proteinExistence type="predicted"/>
<dbReference type="EMBL" id="CAIIXF020000004">
    <property type="protein sequence ID" value="CAH1782350.1"/>
    <property type="molecule type" value="Genomic_DNA"/>
</dbReference>
<dbReference type="Proteomes" id="UP000749559">
    <property type="component" value="Unassembled WGS sequence"/>
</dbReference>
<feature type="non-terminal residue" evidence="1">
    <location>
        <position position="1"/>
    </location>
</feature>
<accession>A0A8S4NLB0</accession>
<comment type="caution">
    <text evidence="1">The sequence shown here is derived from an EMBL/GenBank/DDBJ whole genome shotgun (WGS) entry which is preliminary data.</text>
</comment>
<reference evidence="1" key="1">
    <citation type="submission" date="2022-03" db="EMBL/GenBank/DDBJ databases">
        <authorList>
            <person name="Martin C."/>
        </authorList>
    </citation>
    <scope>NUCLEOTIDE SEQUENCE</scope>
</reference>
<evidence type="ECO:0000313" key="2">
    <source>
        <dbReference type="Proteomes" id="UP000749559"/>
    </source>
</evidence>
<dbReference type="OrthoDB" id="5980337at2759"/>
<organism evidence="1 2">
    <name type="scientific">Owenia fusiformis</name>
    <name type="common">Polychaete worm</name>
    <dbReference type="NCBI Taxonomy" id="6347"/>
    <lineage>
        <taxon>Eukaryota</taxon>
        <taxon>Metazoa</taxon>
        <taxon>Spiralia</taxon>
        <taxon>Lophotrochozoa</taxon>
        <taxon>Annelida</taxon>
        <taxon>Polychaeta</taxon>
        <taxon>Sedentaria</taxon>
        <taxon>Canalipalpata</taxon>
        <taxon>Sabellida</taxon>
        <taxon>Oweniida</taxon>
        <taxon>Oweniidae</taxon>
        <taxon>Owenia</taxon>
    </lineage>
</organism>
<name>A0A8S4NLB0_OWEFU</name>
<sequence>VVKMERKGETKCSAAELLQLLKDSAMEENPTIADKDLKVSYFSFEKLYQVIKNNECTIMGQLDEISLLLDIVTPEKQLWRHDFCTECFVLEDTCLNVCEYIQQEPIISSLAQQIIKRVLDHLDHLIILII</sequence>
<keyword evidence="2" id="KW-1185">Reference proteome</keyword>
<protein>
    <submittedName>
        <fullName evidence="1">Uncharacterized protein</fullName>
    </submittedName>
</protein>
<dbReference type="AlphaFoldDB" id="A0A8S4NLB0"/>